<dbReference type="Pfam" id="PF06271">
    <property type="entry name" value="RDD"/>
    <property type="match status" value="1"/>
</dbReference>
<dbReference type="InterPro" id="IPR051791">
    <property type="entry name" value="Pra-immunoreactive"/>
</dbReference>
<dbReference type="GO" id="GO:0005886">
    <property type="term" value="C:plasma membrane"/>
    <property type="evidence" value="ECO:0007669"/>
    <property type="project" value="UniProtKB-SubCell"/>
</dbReference>
<dbReference type="EMBL" id="AMZY02000008">
    <property type="protein sequence ID" value="EMS33899.1"/>
    <property type="molecule type" value="Genomic_DNA"/>
</dbReference>
<evidence type="ECO:0000259" key="7">
    <source>
        <dbReference type="Pfam" id="PF06271"/>
    </source>
</evidence>
<dbReference type="STRING" id="1239962.C943_04218"/>
<protein>
    <recommendedName>
        <fullName evidence="7">RDD domain-containing protein</fullName>
    </recommendedName>
</protein>
<keyword evidence="4 6" id="KW-1133">Transmembrane helix</keyword>
<evidence type="ECO:0000313" key="8">
    <source>
        <dbReference type="EMBL" id="EMS33899.1"/>
    </source>
</evidence>
<dbReference type="AlphaFoldDB" id="M7XGG8"/>
<sequence length="149" mass="16873">METTARRISFRKESQVSRTGLMLGSRVLAAIVDFFILDLTLVPLIGIVFVLVFGWDSVYEPLFVLPILIAVWLYFSVMEWKAGGSLGKRLFRLHVTNKEGSKIIFLQSFLRFPLKIVSAATVVGILMIDINPHRQALHDLICGTLVRRK</sequence>
<feature type="transmembrane region" description="Helical" evidence="6">
    <location>
        <begin position="27"/>
        <end position="55"/>
    </location>
</feature>
<keyword evidence="9" id="KW-1185">Reference proteome</keyword>
<feature type="transmembrane region" description="Helical" evidence="6">
    <location>
        <begin position="103"/>
        <end position="128"/>
    </location>
</feature>
<keyword evidence="3 6" id="KW-0812">Transmembrane</keyword>
<dbReference type="InterPro" id="IPR010432">
    <property type="entry name" value="RDD"/>
</dbReference>
<evidence type="ECO:0000256" key="3">
    <source>
        <dbReference type="ARBA" id="ARBA00022692"/>
    </source>
</evidence>
<accession>M7XGG8</accession>
<comment type="caution">
    <text evidence="8">The sequence shown here is derived from an EMBL/GenBank/DDBJ whole genome shotgun (WGS) entry which is preliminary data.</text>
</comment>
<reference evidence="8" key="1">
    <citation type="submission" date="2013-01" db="EMBL/GenBank/DDBJ databases">
        <title>Genome assembly of Mariniradius saccharolyticus AK6.</title>
        <authorList>
            <person name="Vaidya B."/>
            <person name="Khatri I."/>
            <person name="Tanuku N.R.S."/>
            <person name="Subramanian S."/>
            <person name="Pinnaka A."/>
        </authorList>
    </citation>
    <scope>NUCLEOTIDE SEQUENCE [LARGE SCALE GENOMIC DNA]</scope>
    <source>
        <strain evidence="8">AK6</strain>
    </source>
</reference>
<comment type="subcellular location">
    <subcellularLocation>
        <location evidence="1">Cell membrane</location>
        <topology evidence="1">Multi-pass membrane protein</topology>
    </subcellularLocation>
</comment>
<evidence type="ECO:0000256" key="4">
    <source>
        <dbReference type="ARBA" id="ARBA00022989"/>
    </source>
</evidence>
<feature type="domain" description="RDD" evidence="7">
    <location>
        <begin position="23"/>
        <end position="143"/>
    </location>
</feature>
<dbReference type="InParanoid" id="M7XGG8"/>
<dbReference type="PANTHER" id="PTHR36115">
    <property type="entry name" value="PROLINE-RICH ANTIGEN HOMOLOG-RELATED"/>
    <property type="match status" value="1"/>
</dbReference>
<evidence type="ECO:0000256" key="2">
    <source>
        <dbReference type="ARBA" id="ARBA00022475"/>
    </source>
</evidence>
<keyword evidence="5 6" id="KW-0472">Membrane</keyword>
<dbReference type="OrthoDB" id="9793824at2"/>
<evidence type="ECO:0000256" key="6">
    <source>
        <dbReference type="SAM" id="Phobius"/>
    </source>
</evidence>
<proteinExistence type="predicted"/>
<evidence type="ECO:0000313" key="9">
    <source>
        <dbReference type="Proteomes" id="UP000010953"/>
    </source>
</evidence>
<feature type="transmembrane region" description="Helical" evidence="6">
    <location>
        <begin position="61"/>
        <end position="82"/>
    </location>
</feature>
<dbReference type="RefSeq" id="WP_008625990.1">
    <property type="nucleotide sequence ID" value="NZ_AMZY02000008.1"/>
</dbReference>
<dbReference type="eggNOG" id="COG1714">
    <property type="taxonomic scope" value="Bacteria"/>
</dbReference>
<name>M7XGG8_9BACT</name>
<gene>
    <name evidence="8" type="ORF">C943_04218</name>
</gene>
<keyword evidence="2" id="KW-1003">Cell membrane</keyword>
<evidence type="ECO:0000256" key="1">
    <source>
        <dbReference type="ARBA" id="ARBA00004651"/>
    </source>
</evidence>
<evidence type="ECO:0000256" key="5">
    <source>
        <dbReference type="ARBA" id="ARBA00023136"/>
    </source>
</evidence>
<dbReference type="Proteomes" id="UP000010953">
    <property type="component" value="Unassembled WGS sequence"/>
</dbReference>
<organism evidence="8 9">
    <name type="scientific">Mariniradius saccharolyticus AK6</name>
    <dbReference type="NCBI Taxonomy" id="1239962"/>
    <lineage>
        <taxon>Bacteria</taxon>
        <taxon>Pseudomonadati</taxon>
        <taxon>Bacteroidota</taxon>
        <taxon>Cytophagia</taxon>
        <taxon>Cytophagales</taxon>
        <taxon>Cyclobacteriaceae</taxon>
        <taxon>Mariniradius</taxon>
    </lineage>
</organism>